<dbReference type="Gene3D" id="3.40.50.12780">
    <property type="entry name" value="N-terminal domain of ligase-like"/>
    <property type="match status" value="1"/>
</dbReference>
<dbReference type="RefSeq" id="WP_012169110.1">
    <property type="nucleotide sequence ID" value="NC_009937.1"/>
</dbReference>
<proteinExistence type="predicted"/>
<dbReference type="STRING" id="438753.AZC_0579"/>
<dbReference type="Proteomes" id="UP000000270">
    <property type="component" value="Chromosome"/>
</dbReference>
<reference evidence="3 4" key="1">
    <citation type="journal article" date="2007" name="Appl. Environ. Microbiol.">
        <title>Rhizobial factors required for stem nodule maturation and maintenance in Sesbania rostrata-Azorhizobium caulinodans ORS571 symbiosis.</title>
        <authorList>
            <person name="Suzuki S."/>
            <person name="Aono T."/>
            <person name="Lee KB."/>
            <person name="Suzuki T."/>
            <person name="Liu CT."/>
            <person name="Miwa H."/>
            <person name="Wakao S."/>
            <person name="Iki T."/>
            <person name="Oyaizu H."/>
        </authorList>
    </citation>
    <scope>NUCLEOTIDE SEQUENCE [LARGE SCALE GENOMIC DNA]</scope>
    <source>
        <strain evidence="4">ATCC 43989 / DSM 5975 / JCM 20966 / LMG 6465 / NBRC 14845 / NCIMB 13405 / ORS 571</strain>
    </source>
</reference>
<dbReference type="PANTHER" id="PTHR43767:SF1">
    <property type="entry name" value="NONRIBOSOMAL PEPTIDE SYNTHASE PES1 (EUROFUNG)-RELATED"/>
    <property type="match status" value="1"/>
</dbReference>
<dbReference type="PANTHER" id="PTHR43767">
    <property type="entry name" value="LONG-CHAIN-FATTY-ACID--COA LIGASE"/>
    <property type="match status" value="1"/>
</dbReference>
<keyword evidence="4" id="KW-1185">Reference proteome</keyword>
<sequence>MHIGFLFRRARAWHGASVALVDRVGPWTFEALMARIARFGQALAGLGLLRGERVALLLPDIREHLEADYGAMAAGFISVPLSAGMRRQDLVAHLRRTGARAVVAEATLIPMLAELRSELPDLRHIIALGGTVSGAHDYEDLLARASDRFLPPGESEDIAQLALSAGRTGQPKIVKLSHGNISAVAGNLIAGLRIGSDSVFLNVRPLWAPLQFMVLAYLLGGSRIVLGGAFDAERFPFQMARFSVTRSAMSPAQLAELLPHLAPEDVALNAMEMLHIGGAALPEAVCDEALNLVGPRISVHYGLAEAPFTCLLSAERLSVKRALRNELRTTVGRPFFGYETRLEGVEDTFATEQEGEILIRGPHVMTGYWDDPEATARVLCDGWLRTGDIGMLSSGYDLKVVGRTQDLIFSAGQTVSLREVEAAIARHPAIREVAVVGLPDGEAGEALTAFVVLKDESAASAEEILAFTHGALIGAKRPKAIHLRRELPRSDYGGIFLPGLLTDIVPLRG</sequence>
<dbReference type="eggNOG" id="COG0318">
    <property type="taxonomic scope" value="Bacteria"/>
</dbReference>
<dbReference type="Pfam" id="PF00501">
    <property type="entry name" value="AMP-binding"/>
    <property type="match status" value="1"/>
</dbReference>
<dbReference type="InterPro" id="IPR042099">
    <property type="entry name" value="ANL_N_sf"/>
</dbReference>
<name>A8IMM3_AZOC5</name>
<evidence type="ECO:0000313" key="4">
    <source>
        <dbReference type="Proteomes" id="UP000000270"/>
    </source>
</evidence>
<protein>
    <submittedName>
        <fullName evidence="3">AMP-binding enzyme family protein</fullName>
    </submittedName>
</protein>
<dbReference type="SUPFAM" id="SSF56801">
    <property type="entry name" value="Acetyl-CoA synthetase-like"/>
    <property type="match status" value="1"/>
</dbReference>
<feature type="domain" description="AMP-binding enzyme C-terminal" evidence="2">
    <location>
        <begin position="419"/>
        <end position="490"/>
    </location>
</feature>
<reference evidence="3 4" key="3">
    <citation type="journal article" date="2008" name="BMC Genomics">
        <title>The genome of the versatile nitrogen fixer Azorhizobium caulinodans ORS571.</title>
        <authorList>
            <person name="Lee KB."/>
            <person name="Backer P.D."/>
            <person name="Aono T."/>
            <person name="Liu CT."/>
            <person name="Suzuki S."/>
            <person name="Suzuki T."/>
            <person name="Kaneko T."/>
            <person name="Yamada M."/>
            <person name="Tabata S."/>
            <person name="Kupfer D.M."/>
            <person name="Najar F.Z."/>
            <person name="Wiley G.B."/>
            <person name="Roe B."/>
            <person name="Binnewies T.T."/>
            <person name="Ussery D.W."/>
            <person name="D'Haeze W."/>
            <person name="Herder J.D."/>
            <person name="Gevers D."/>
            <person name="Vereecke D."/>
            <person name="Holsters M."/>
            <person name="Oyaizu H."/>
        </authorList>
    </citation>
    <scope>NUCLEOTIDE SEQUENCE [LARGE SCALE GENOMIC DNA]</scope>
    <source>
        <strain evidence="4">ATCC 43989 / DSM 5975 / JCM 20966 / LMG 6465 / NBRC 14845 / NCIMB 13405 / ORS 571</strain>
    </source>
</reference>
<dbReference type="InterPro" id="IPR045851">
    <property type="entry name" value="AMP-bd_C_sf"/>
</dbReference>
<reference evidence="3 4" key="5">
    <citation type="journal article" date="2010" name="Appl. Environ. Microbiol.">
        <title>phrR-like gene praR of Azorhizobium caulinodans ORS571 is essential for symbiosis with Sesbania rostrata and is involved in expression of reb genes.</title>
        <authorList>
            <person name="Akiba N."/>
            <person name="Aono T."/>
            <person name="Toyazaki H."/>
            <person name="Sato S."/>
            <person name="Oyaizu H."/>
        </authorList>
    </citation>
    <scope>NUCLEOTIDE SEQUENCE [LARGE SCALE GENOMIC DNA]</scope>
    <source>
        <strain evidence="4">ATCC 43989 / DSM 5975 / JCM 20966 / LMG 6465 / NBRC 14845 / NCIMB 13405 / ORS 571</strain>
    </source>
</reference>
<dbReference type="GO" id="GO:0016878">
    <property type="term" value="F:acid-thiol ligase activity"/>
    <property type="evidence" value="ECO:0007669"/>
    <property type="project" value="UniProtKB-ARBA"/>
</dbReference>
<reference evidence="3 4" key="6">
    <citation type="journal article" date="2011" name="Appl. Environ. Microbiol.">
        <title>Involvement of the azorhizobial chromosome partition gene (parA) in the onset of bacteroid differentiation during Sesbania rostrata stem nodule development.</title>
        <authorList>
            <person name="Liu CT."/>
            <person name="Lee KB."/>
            <person name="Wang YS."/>
            <person name="Peng MH."/>
            <person name="Lee KT."/>
            <person name="Suzuki S."/>
            <person name="Suzuki T."/>
            <person name="Oyaizu H."/>
        </authorList>
    </citation>
    <scope>NUCLEOTIDE SEQUENCE [LARGE SCALE GENOMIC DNA]</scope>
    <source>
        <strain evidence="4">ATCC 43989 / DSM 5975 / JCM 20966 / LMG 6465 / NBRC 14845 / NCIMB 13405 / ORS 571</strain>
    </source>
</reference>
<accession>A8IMM3</accession>
<evidence type="ECO:0000313" key="3">
    <source>
        <dbReference type="EMBL" id="BAF86577.1"/>
    </source>
</evidence>
<evidence type="ECO:0000259" key="2">
    <source>
        <dbReference type="Pfam" id="PF13193"/>
    </source>
</evidence>
<reference evidence="3 4" key="4">
    <citation type="journal article" date="2009" name="Appl. Environ. Microbiol.">
        <title>Comparative genome-wide transcriptional profiling of Azorhizobium caulinodans ORS571 grown under free-living and symbiotic conditions.</title>
        <authorList>
            <person name="Tsukada S."/>
            <person name="Aono T."/>
            <person name="Akiba N."/>
            <person name="Lee KB."/>
            <person name="Liu CT."/>
            <person name="Toyazaki H."/>
            <person name="Oyaizu H."/>
        </authorList>
    </citation>
    <scope>NUCLEOTIDE SEQUENCE [LARGE SCALE GENOMIC DNA]</scope>
    <source>
        <strain evidence="4">ATCC 43989 / DSM 5975 / JCM 20966 / LMG 6465 / NBRC 14845 / NCIMB 13405 / ORS 571</strain>
    </source>
</reference>
<reference evidence="4" key="2">
    <citation type="submission" date="2007-04" db="EMBL/GenBank/DDBJ databases">
        <title>Complete genome sequence of the nitrogen-fixing bacterium Azorhizobium caulinodans ORS571.</title>
        <authorList>
            <person name="Lee K.B."/>
            <person name="Backer P.D."/>
            <person name="Aono T."/>
            <person name="Liu C.T."/>
            <person name="Suzuki S."/>
            <person name="Suzuki T."/>
            <person name="Kaneko T."/>
            <person name="Yamada M."/>
            <person name="Tabata S."/>
            <person name="Kupfer D.M."/>
            <person name="Najar F.Z."/>
            <person name="Wiley G.B."/>
            <person name="Roe B."/>
            <person name="Binnewies T."/>
            <person name="Ussery D."/>
            <person name="Vereecke D."/>
            <person name="Gevers D."/>
            <person name="Holsters M."/>
            <person name="Oyaizu H."/>
        </authorList>
    </citation>
    <scope>NUCLEOTIDE SEQUENCE [LARGE SCALE GENOMIC DNA]</scope>
    <source>
        <strain evidence="4">ATCC 43989 / DSM 5975 / JCM 20966 / LMG 6465 / NBRC 14845 / NCIMB 13405 / ORS 571</strain>
    </source>
</reference>
<gene>
    <name evidence="3" type="ordered locus">AZC_0579</name>
</gene>
<feature type="domain" description="AMP-dependent synthetase/ligase" evidence="1">
    <location>
        <begin position="8"/>
        <end position="369"/>
    </location>
</feature>
<dbReference type="Pfam" id="PF13193">
    <property type="entry name" value="AMP-binding_C"/>
    <property type="match status" value="1"/>
</dbReference>
<dbReference type="AlphaFoldDB" id="A8IMM3"/>
<dbReference type="InterPro" id="IPR025110">
    <property type="entry name" value="AMP-bd_C"/>
</dbReference>
<dbReference type="InterPro" id="IPR000873">
    <property type="entry name" value="AMP-dep_synth/lig_dom"/>
</dbReference>
<dbReference type="Gene3D" id="3.30.300.30">
    <property type="match status" value="1"/>
</dbReference>
<dbReference type="KEGG" id="azc:AZC_0579"/>
<dbReference type="HOGENOM" id="CLU_000022_59_7_5"/>
<dbReference type="InterPro" id="IPR050237">
    <property type="entry name" value="ATP-dep_AMP-bd_enzyme"/>
</dbReference>
<dbReference type="EMBL" id="AP009384">
    <property type="protein sequence ID" value="BAF86577.1"/>
    <property type="molecule type" value="Genomic_DNA"/>
</dbReference>
<evidence type="ECO:0000259" key="1">
    <source>
        <dbReference type="Pfam" id="PF00501"/>
    </source>
</evidence>
<organism evidence="3 4">
    <name type="scientific">Azorhizobium caulinodans (strain ATCC 43989 / DSM 5975 / JCM 20966 / LMG 6465 / NBRC 14845 / NCIMB 13405 / ORS 571)</name>
    <dbReference type="NCBI Taxonomy" id="438753"/>
    <lineage>
        <taxon>Bacteria</taxon>
        <taxon>Pseudomonadati</taxon>
        <taxon>Pseudomonadota</taxon>
        <taxon>Alphaproteobacteria</taxon>
        <taxon>Hyphomicrobiales</taxon>
        <taxon>Xanthobacteraceae</taxon>
        <taxon>Azorhizobium</taxon>
    </lineage>
</organism>